<gene>
    <name evidence="1" type="ORF">J21TS7_65290</name>
</gene>
<dbReference type="Proteomes" id="UP000676601">
    <property type="component" value="Unassembled WGS sequence"/>
</dbReference>
<name>A0ABQ4LNW8_9BACL</name>
<protein>
    <submittedName>
        <fullName evidence="1">Uncharacterized protein</fullName>
    </submittedName>
</protein>
<comment type="caution">
    <text evidence="1">The sequence shown here is derived from an EMBL/GenBank/DDBJ whole genome shotgun (WGS) entry which is preliminary data.</text>
</comment>
<evidence type="ECO:0000313" key="2">
    <source>
        <dbReference type="Proteomes" id="UP000676601"/>
    </source>
</evidence>
<accession>A0ABQ4LNW8</accession>
<proteinExistence type="predicted"/>
<dbReference type="EMBL" id="BORU01000006">
    <property type="protein sequence ID" value="GIO58211.1"/>
    <property type="molecule type" value="Genomic_DNA"/>
</dbReference>
<sequence length="87" mass="9909">MNIISKCHYETESEGREVSNNSARTWACAGKNLKEHDASDSRQHQVDEVEVFEMFGGDLPVIHHSRKLETENERATVHTTFPVGVRK</sequence>
<organism evidence="1 2">
    <name type="scientific">Paenibacillus cineris</name>
    <dbReference type="NCBI Taxonomy" id="237530"/>
    <lineage>
        <taxon>Bacteria</taxon>
        <taxon>Bacillati</taxon>
        <taxon>Bacillota</taxon>
        <taxon>Bacilli</taxon>
        <taxon>Bacillales</taxon>
        <taxon>Paenibacillaceae</taxon>
        <taxon>Paenibacillus</taxon>
    </lineage>
</organism>
<reference evidence="1 2" key="1">
    <citation type="submission" date="2021-03" db="EMBL/GenBank/DDBJ databases">
        <title>Antimicrobial resistance genes in bacteria isolated from Japanese honey, and their potential for conferring macrolide and lincosamide resistance in the American foulbrood pathogen Paenibacillus larvae.</title>
        <authorList>
            <person name="Okamoto M."/>
            <person name="Kumagai M."/>
            <person name="Kanamori H."/>
            <person name="Takamatsu D."/>
        </authorList>
    </citation>
    <scope>NUCLEOTIDE SEQUENCE [LARGE SCALE GENOMIC DNA]</scope>
    <source>
        <strain evidence="1 2">J21TS7</strain>
    </source>
</reference>
<evidence type="ECO:0000313" key="1">
    <source>
        <dbReference type="EMBL" id="GIO58211.1"/>
    </source>
</evidence>
<keyword evidence="2" id="KW-1185">Reference proteome</keyword>